<evidence type="ECO:0000313" key="10">
    <source>
        <dbReference type="EMBL" id="TGZ79644.1"/>
    </source>
</evidence>
<dbReference type="FunCoup" id="A0A4S2MT32">
    <property type="interactions" value="42"/>
</dbReference>
<evidence type="ECO:0000256" key="8">
    <source>
        <dbReference type="SAM" id="Phobius"/>
    </source>
</evidence>
<dbReference type="InParanoid" id="A0A4S2MT32"/>
<feature type="transmembrane region" description="Helical" evidence="8">
    <location>
        <begin position="402"/>
        <end position="422"/>
    </location>
</feature>
<sequence>MSARRTASMIVEHGSANGDDAGIKQKGVAKAEAVAKTWTRRGLWLTYVGVLLMAFATSFGEQTNYALSAFATSSFSSHSLLSTIGVIGGVMNAVLQPPIAKFADVFGRTEGFIMAMAFYVVGYSLTAGSQNIVTFAIAKIFEALGITGLKMLQQVFIADTSDVLNRMIMGSLPDVPFLITVWIAPVVVGKMEWKWRWGFGMWAIITPIVSLPLIFTLWWHQRKAKHLLRSDLEYIAARNREKQLSSSQGVWRSIRSMVMSLDLVGAFILTAGFAMVLVPLTVAGSSKENWSKPGIIVSMVIGGLLLLVFPFWESSTRFAPTPLVTRRALTNPTVVCSCILSFFYFMAFFLSIQPYFLSYLLVTRPLSSSAGSYVLNTFSISCTISVLTAGFCVKKFKRYKRFLWGGIFVYTLGIGLLLHFRTAHVSQSVGWIVFSQALVGFGGGLVNGPAQLGLQASSSHQEVACNTALFLTTLSLGGAVGSAISGAIWAGGVKSRLIKYLPQLGATEVARIFGSIEVAREYKFGTAERAGIVLAYDETMRTLLIVAVCVCIPLWPCVWFMKDLDLEEVRRRDEVKGAVVVGSGGRGKVGKKVEEGEIVREK</sequence>
<dbReference type="OrthoDB" id="2241241at2759"/>
<feature type="transmembrane region" description="Helical" evidence="8">
    <location>
        <begin position="333"/>
        <end position="353"/>
    </location>
</feature>
<evidence type="ECO:0000259" key="9">
    <source>
        <dbReference type="PROSITE" id="PS50850"/>
    </source>
</evidence>
<protein>
    <submittedName>
        <fullName evidence="10">MFS general substrate transporter</fullName>
    </submittedName>
</protein>
<dbReference type="GO" id="GO:0006811">
    <property type="term" value="P:monoatomic ion transport"/>
    <property type="evidence" value="ECO:0007669"/>
    <property type="project" value="UniProtKB-KW"/>
</dbReference>
<dbReference type="Pfam" id="PF07690">
    <property type="entry name" value="MFS_1"/>
    <property type="match status" value="1"/>
</dbReference>
<feature type="transmembrane region" description="Helical" evidence="8">
    <location>
        <begin position="543"/>
        <end position="561"/>
    </location>
</feature>
<evidence type="ECO:0000256" key="1">
    <source>
        <dbReference type="ARBA" id="ARBA00004141"/>
    </source>
</evidence>
<comment type="similarity">
    <text evidence="2">Belongs to the major facilitator superfamily.</text>
</comment>
<evidence type="ECO:0000256" key="5">
    <source>
        <dbReference type="ARBA" id="ARBA00022989"/>
    </source>
</evidence>
<dbReference type="Proteomes" id="UP000298138">
    <property type="component" value="Unassembled WGS sequence"/>
</dbReference>
<dbReference type="InterPro" id="IPR011701">
    <property type="entry name" value="MFS"/>
</dbReference>
<dbReference type="PANTHER" id="PTHR23501">
    <property type="entry name" value="MAJOR FACILITATOR SUPERFAMILY"/>
    <property type="match status" value="1"/>
</dbReference>
<dbReference type="InterPro" id="IPR036259">
    <property type="entry name" value="MFS_trans_sf"/>
</dbReference>
<dbReference type="FunFam" id="1.20.1250.20:FF:000197">
    <property type="entry name" value="Siderophore iron transporter 1"/>
    <property type="match status" value="1"/>
</dbReference>
<evidence type="ECO:0000256" key="6">
    <source>
        <dbReference type="ARBA" id="ARBA00023065"/>
    </source>
</evidence>
<name>A0A4S2MT32_9PEZI</name>
<evidence type="ECO:0000256" key="4">
    <source>
        <dbReference type="ARBA" id="ARBA00022692"/>
    </source>
</evidence>
<keyword evidence="7 8" id="KW-0472">Membrane</keyword>
<dbReference type="SUPFAM" id="SSF103473">
    <property type="entry name" value="MFS general substrate transporter"/>
    <property type="match status" value="1"/>
</dbReference>
<reference evidence="10 11" key="1">
    <citation type="submission" date="2019-04" db="EMBL/GenBank/DDBJ databases">
        <title>Comparative genomics and transcriptomics to analyze fruiting body development in filamentous ascomycetes.</title>
        <authorList>
            <consortium name="DOE Joint Genome Institute"/>
            <person name="Lutkenhaus R."/>
            <person name="Traeger S."/>
            <person name="Breuer J."/>
            <person name="Kuo A."/>
            <person name="Lipzen A."/>
            <person name="Pangilinan J."/>
            <person name="Dilworth D."/>
            <person name="Sandor L."/>
            <person name="Poggeler S."/>
            <person name="Barry K."/>
            <person name="Grigoriev I.V."/>
            <person name="Nowrousian M."/>
        </authorList>
    </citation>
    <scope>NUCLEOTIDE SEQUENCE [LARGE SCALE GENOMIC DNA]</scope>
    <source>
        <strain evidence="10 11">CBS 389.68</strain>
    </source>
</reference>
<dbReference type="AlphaFoldDB" id="A0A4S2MT32"/>
<dbReference type="Gene3D" id="1.20.1250.20">
    <property type="entry name" value="MFS general substrate transporter like domains"/>
    <property type="match status" value="2"/>
</dbReference>
<gene>
    <name evidence="10" type="ORF">EX30DRAFT_380606</name>
</gene>
<feature type="transmembrane region" description="Helical" evidence="8">
    <location>
        <begin position="373"/>
        <end position="393"/>
    </location>
</feature>
<accession>A0A4S2MT32</accession>
<dbReference type="InterPro" id="IPR020846">
    <property type="entry name" value="MFS_dom"/>
</dbReference>
<keyword evidence="6" id="KW-0406">Ion transport</keyword>
<keyword evidence="3" id="KW-0813">Transport</keyword>
<keyword evidence="11" id="KW-1185">Reference proteome</keyword>
<dbReference type="PROSITE" id="PS50850">
    <property type="entry name" value="MFS"/>
    <property type="match status" value="1"/>
</dbReference>
<feature type="transmembrane region" description="Helical" evidence="8">
    <location>
        <begin position="468"/>
        <end position="490"/>
    </location>
</feature>
<feature type="transmembrane region" description="Helical" evidence="8">
    <location>
        <begin position="65"/>
        <end position="93"/>
    </location>
</feature>
<evidence type="ECO:0000256" key="3">
    <source>
        <dbReference type="ARBA" id="ARBA00022448"/>
    </source>
</evidence>
<comment type="subcellular location">
    <subcellularLocation>
        <location evidence="1">Membrane</location>
        <topology evidence="1">Multi-pass membrane protein</topology>
    </subcellularLocation>
</comment>
<feature type="transmembrane region" description="Helical" evidence="8">
    <location>
        <begin position="199"/>
        <end position="219"/>
    </location>
</feature>
<evidence type="ECO:0000313" key="11">
    <source>
        <dbReference type="Proteomes" id="UP000298138"/>
    </source>
</evidence>
<dbReference type="EMBL" id="ML220130">
    <property type="protein sequence ID" value="TGZ79644.1"/>
    <property type="molecule type" value="Genomic_DNA"/>
</dbReference>
<feature type="domain" description="Major facilitator superfamily (MFS) profile" evidence="9">
    <location>
        <begin position="42"/>
        <end position="523"/>
    </location>
</feature>
<evidence type="ECO:0000256" key="7">
    <source>
        <dbReference type="ARBA" id="ARBA00023136"/>
    </source>
</evidence>
<dbReference type="GO" id="GO:0005886">
    <property type="term" value="C:plasma membrane"/>
    <property type="evidence" value="ECO:0007669"/>
    <property type="project" value="TreeGrafter"/>
</dbReference>
<feature type="transmembrane region" description="Helical" evidence="8">
    <location>
        <begin position="261"/>
        <end position="282"/>
    </location>
</feature>
<feature type="transmembrane region" description="Helical" evidence="8">
    <location>
        <begin position="428"/>
        <end position="447"/>
    </location>
</feature>
<dbReference type="STRING" id="341454.A0A4S2MT32"/>
<organism evidence="10 11">
    <name type="scientific">Ascodesmis nigricans</name>
    <dbReference type="NCBI Taxonomy" id="341454"/>
    <lineage>
        <taxon>Eukaryota</taxon>
        <taxon>Fungi</taxon>
        <taxon>Dikarya</taxon>
        <taxon>Ascomycota</taxon>
        <taxon>Pezizomycotina</taxon>
        <taxon>Pezizomycetes</taxon>
        <taxon>Pezizales</taxon>
        <taxon>Ascodesmidaceae</taxon>
        <taxon>Ascodesmis</taxon>
    </lineage>
</organism>
<evidence type="ECO:0000256" key="2">
    <source>
        <dbReference type="ARBA" id="ARBA00008335"/>
    </source>
</evidence>
<keyword evidence="5 8" id="KW-1133">Transmembrane helix</keyword>
<feature type="transmembrane region" description="Helical" evidence="8">
    <location>
        <begin position="294"/>
        <end position="312"/>
    </location>
</feature>
<dbReference type="PANTHER" id="PTHR23501:SF87">
    <property type="entry name" value="SIDEROPHORE IRON TRANSPORTER 2"/>
    <property type="match status" value="1"/>
</dbReference>
<dbReference type="GO" id="GO:0022857">
    <property type="term" value="F:transmembrane transporter activity"/>
    <property type="evidence" value="ECO:0007669"/>
    <property type="project" value="InterPro"/>
</dbReference>
<keyword evidence="4 8" id="KW-0812">Transmembrane</keyword>
<proteinExistence type="inferred from homology"/>
<feature type="transmembrane region" description="Helical" evidence="8">
    <location>
        <begin position="42"/>
        <end position="59"/>
    </location>
</feature>